<sequence>MANKNLLKLRFLFYLLLAVCFFLIALKPAGRFLQIEDDLKELKGKASNKTIEYRSERGFGNDRLDIYSFTLPPEAVQTQFFSILESQDSFFKIKSDEDVKDRVLNLIDILPKNDPLRNKLENLCNEKPRFRYQSTFGTEKIYIINEGQEKGYCLISEI</sequence>
<gene>
    <name evidence="1" type="ORF">HMPREF9625_00172</name>
</gene>
<dbReference type="AlphaFoldDB" id="G9WLG3"/>
<name>G9WLG3_9FIRM</name>
<keyword evidence="2" id="KW-1185">Reference proteome</keyword>
<proteinExistence type="predicted"/>
<dbReference type="Proteomes" id="UP000018461">
    <property type="component" value="Unassembled WGS sequence"/>
</dbReference>
<reference evidence="1" key="1">
    <citation type="submission" date="2011-08" db="EMBL/GenBank/DDBJ databases">
        <authorList>
            <consortium name="The Broad Institute Genome Sequencing Platform"/>
            <person name="Earl A."/>
            <person name="Ward D."/>
            <person name="Feldgarden M."/>
            <person name="Gevers D."/>
            <person name="Sizova M."/>
            <person name="Hazen A."/>
            <person name="Epstein S."/>
            <person name="Young S.K."/>
            <person name="Zeng Q."/>
            <person name="Gargeya S."/>
            <person name="Fitzgerald M."/>
            <person name="Haas B."/>
            <person name="Abouelleil A."/>
            <person name="Alvarado L."/>
            <person name="Arachchi H.M."/>
            <person name="Berlin A."/>
            <person name="Brown A."/>
            <person name="Chapman S.B."/>
            <person name="Chen Z."/>
            <person name="Dunbar C."/>
            <person name="Freedman E."/>
            <person name="Gearin G."/>
            <person name="Gellesch M."/>
            <person name="Goldberg J."/>
            <person name="Griggs A."/>
            <person name="Gujja S."/>
            <person name="Heiman D."/>
            <person name="Howarth C."/>
            <person name="Larson L."/>
            <person name="Lui A."/>
            <person name="MacDonald P.J.P."/>
            <person name="Montmayeur A."/>
            <person name="Murphy C."/>
            <person name="Neiman D."/>
            <person name="Pearson M."/>
            <person name="Priest M."/>
            <person name="Roberts A."/>
            <person name="Saif S."/>
            <person name="Shea T."/>
            <person name="Shenoy N."/>
            <person name="Sisk P."/>
            <person name="Stolte C."/>
            <person name="Sykes S."/>
            <person name="Wortman J."/>
            <person name="Nusbaum C."/>
            <person name="Birren B."/>
        </authorList>
    </citation>
    <scope>NUCLEOTIDE SEQUENCE [LARGE SCALE GENOMIC DNA]</scope>
    <source>
        <strain evidence="1">ACB1</strain>
    </source>
</reference>
<evidence type="ECO:0000313" key="2">
    <source>
        <dbReference type="Proteomes" id="UP000018461"/>
    </source>
</evidence>
<dbReference type="RefSeq" id="WP_009534045.1">
    <property type="nucleotide sequence ID" value="NZ_KE148312.1"/>
</dbReference>
<accession>G9WLG3</accession>
<evidence type="ECO:0000313" key="1">
    <source>
        <dbReference type="EMBL" id="EHL12618.1"/>
    </source>
</evidence>
<dbReference type="HOGENOM" id="CLU_1641373_0_0_9"/>
<dbReference type="EMBL" id="AFZC02000003">
    <property type="protein sequence ID" value="EHL12618.1"/>
    <property type="molecule type" value="Genomic_DNA"/>
</dbReference>
<protein>
    <submittedName>
        <fullName evidence="1">Uncharacterized protein</fullName>
    </submittedName>
</protein>
<organism evidence="1 2">
    <name type="scientific">Oribacterium parvum ACB1</name>
    <dbReference type="NCBI Taxonomy" id="796943"/>
    <lineage>
        <taxon>Bacteria</taxon>
        <taxon>Bacillati</taxon>
        <taxon>Bacillota</taxon>
        <taxon>Clostridia</taxon>
        <taxon>Lachnospirales</taxon>
        <taxon>Lachnospiraceae</taxon>
        <taxon>Oribacterium</taxon>
    </lineage>
</organism>
<reference evidence="1" key="2">
    <citation type="submission" date="2013-03" db="EMBL/GenBank/DDBJ databases">
        <title>The Genome Sequence of Oribacterium sp. ACB1.</title>
        <authorList>
            <consortium name="The Broad Institute Genomics Platform"/>
            <consortium name="The Broad Institute Genome Sequencing Center for Infectious Disease"/>
            <person name="Earl A."/>
            <person name="Ward D."/>
            <person name="Feldgarden M."/>
            <person name="Gevers D."/>
            <person name="Sizova M."/>
            <person name="Hazen A."/>
            <person name="Epstein S."/>
            <person name="Walker B."/>
            <person name="Young S."/>
            <person name="Zeng Q."/>
            <person name="Gargeya S."/>
            <person name="Fitzgerald M."/>
            <person name="Haas B."/>
            <person name="Abouelleil A."/>
            <person name="Allen A.W."/>
            <person name="Alvarado L."/>
            <person name="Arachchi H.M."/>
            <person name="Berlin A.M."/>
            <person name="Chapman S.B."/>
            <person name="Gainer-Dewar J."/>
            <person name="Goldberg J."/>
            <person name="Griggs A."/>
            <person name="Gujja S."/>
            <person name="Hansen M."/>
            <person name="Howarth C."/>
            <person name="Imamovic A."/>
            <person name="Ireland A."/>
            <person name="Larimer J."/>
            <person name="McCowan C."/>
            <person name="Murphy C."/>
            <person name="Pearson M."/>
            <person name="Poon T.W."/>
            <person name="Priest M."/>
            <person name="Roberts A."/>
            <person name="Saif S."/>
            <person name="Shea T."/>
            <person name="Sisk P."/>
            <person name="Sykes S."/>
            <person name="Wortman J."/>
            <person name="Nusbaum C."/>
            <person name="Birren B."/>
        </authorList>
    </citation>
    <scope>NUCLEOTIDE SEQUENCE [LARGE SCALE GENOMIC DNA]</scope>
    <source>
        <strain evidence="1">ACB1</strain>
    </source>
</reference>
<comment type="caution">
    <text evidence="1">The sequence shown here is derived from an EMBL/GenBank/DDBJ whole genome shotgun (WGS) entry which is preliminary data.</text>
</comment>